<feature type="region of interest" description="Disordered" evidence="8">
    <location>
        <begin position="751"/>
        <end position="823"/>
    </location>
</feature>
<dbReference type="Gene3D" id="1.20.58.80">
    <property type="entry name" value="Phosphotransferase system, lactose/cellobiose-type IIA subunit"/>
    <property type="match status" value="1"/>
</dbReference>
<dbReference type="PANTHER" id="PTHR21646">
    <property type="entry name" value="UBIQUITIN CARBOXYL-TERMINAL HYDROLASE"/>
    <property type="match status" value="1"/>
</dbReference>
<dbReference type="Proteomes" id="UP001355207">
    <property type="component" value="Chromosome 10"/>
</dbReference>
<protein>
    <recommendedName>
        <fullName evidence="3">ubiquitinyl hydrolase 1</fullName>
        <ecNumber evidence="3">3.4.19.12</ecNumber>
    </recommendedName>
</protein>
<evidence type="ECO:0000256" key="1">
    <source>
        <dbReference type="ARBA" id="ARBA00000707"/>
    </source>
</evidence>
<sequence>MSRHLPTSVPLNTVPLSELQGMAGYKESILDYTPKEWFDRAKHESDLAIIAERQNKKEEMFLAYMRSCQAYMNSRGHPKLKELKAQDPVWNDRLKDFKETYEAFLVKAKDVKEQLKKRDVESNGSSSSRPGPSRSPSGPDVRGGGSIADRMKALGGHGMNIGDQPKRFSKDSTSPANSNFKSSPASSLSHTTTIQPNGTGNNLGHLRTTKPTSNRQRSSSGASLHSLTPSGSSTSNNKPPTIKEDKSVTAVHPSITGSSTRSRRSTNPVEGDRPTPSVPAPSMGISPTTAQSHPPAVFKTSQSPQTANSGLSKPPLPAIPSSLSTRNLAAQTQVSEADTSSGTLKDFEKAFPSLSEFGKQSNTDKSVSGLPNGSAKFTQHNPIMENEESTTEISLPDVPSFPTLPSAPSNRPGGLPSPPIAPISLPRHDSINALERLDSQNDEKALSPPAPDAGAGLKRPASTPNVATLPGDVDLLSDEPILENGRDKHPSRLPHPPAIPSHKPSLPNGIVRDNAPNGVTRDTAPTAGLKDLHSHSPSLSFPVAVPTPPPNQKLSSPRTRDSLPQPPTTAPSTTPTNGSTHTPEEQKKPKFPFSNAVTPDELRSYFLNPAVDILVLDVRSQEEYERGYVGTEYEARGAKINVVWMDPTVLMREGINSQKLEDSLSLSPTAQQKAFSNRNNYDLLVVYDTSSNNWPKQGTKPTPISKIWDCLYEYEFQKKLERNPVLLVGGYDAWREFIKGRAKIHQQAYEAYQQKHHQHQQTHAQGQGQGHNHSYSVQVDGQGRPYNPKTNGYTSSSSRLERVSSPSSSVDLTSKRTNREMPVYQPAHYAKNITDSFGHAPQSMTGEPSSYISGQPSRSYAPASSSHTHSHTRSPSNYSSSTTTIIAPPQASIHPGPGSRRRSDYLEQHGQAYSGSAGISSPRSNLIEYPQAHALGSTNVNVPQPPPVAISPMDRYDTRPAVVRSGSIRGLDLVAREGDEVRYWNDVVLGLTGLKNLGNTCYMNSTLQCLSATYPFTSFFLDGSFKRSINIYNPLGTKGNLANAFAELLKALWKEDYTFLSPVTFRKNIITFASQFSGTDQHDSQEFLSFVLDGLHEDLNRVKHKPPPVEMTPERESALELLPPEIASEKEWQIYKMRNDSFIVDLFQGQYRNRLQCLTCHKTSTTYDTFMYMSLPVPAGKSKVVVQELIDEFVKAEVMEKEDAWNCPRCKVPRKATKTLSISRLPPVLLIQLKRFTTQNGVFWDKSETPVIFPVKSLDLTRYLPLRRPTGKEDLDDPRCQVGPFKYDLYGVSNHMGTLSSGHYTAYVKSSKGWMYCEDSKVSKAQEKDVVSRPAYILFYKRVRA</sequence>
<name>A0AAX4K4T5_9TREE</name>
<dbReference type="InterPro" id="IPR018200">
    <property type="entry name" value="USP_CS"/>
</dbReference>
<evidence type="ECO:0000256" key="5">
    <source>
        <dbReference type="ARBA" id="ARBA00022786"/>
    </source>
</evidence>
<feature type="compositionally biased region" description="Low complexity" evidence="8">
    <location>
        <begin position="122"/>
        <end position="140"/>
    </location>
</feature>
<feature type="compositionally biased region" description="Polar residues" evidence="8">
    <location>
        <begin position="209"/>
        <end position="239"/>
    </location>
</feature>
<evidence type="ECO:0000256" key="3">
    <source>
        <dbReference type="ARBA" id="ARBA00012759"/>
    </source>
</evidence>
<keyword evidence="5" id="KW-0833">Ubl conjugation pathway</keyword>
<dbReference type="CDD" id="cd02674">
    <property type="entry name" value="Peptidase_C19R"/>
    <property type="match status" value="1"/>
</dbReference>
<evidence type="ECO:0000313" key="12">
    <source>
        <dbReference type="Proteomes" id="UP001355207"/>
    </source>
</evidence>
<dbReference type="SUPFAM" id="SSF54001">
    <property type="entry name" value="Cysteine proteinases"/>
    <property type="match status" value="1"/>
</dbReference>
<dbReference type="SMART" id="SM00450">
    <property type="entry name" value="RHOD"/>
    <property type="match status" value="1"/>
</dbReference>
<feature type="compositionally biased region" description="Polar residues" evidence="8">
    <location>
        <begin position="171"/>
        <end position="202"/>
    </location>
</feature>
<feature type="compositionally biased region" description="Basic and acidic residues" evidence="8">
    <location>
        <begin position="426"/>
        <end position="445"/>
    </location>
</feature>
<dbReference type="Pfam" id="PF00443">
    <property type="entry name" value="UCH"/>
    <property type="match status" value="1"/>
</dbReference>
<dbReference type="PROSITE" id="PS00973">
    <property type="entry name" value="USP_2"/>
    <property type="match status" value="1"/>
</dbReference>
<feature type="compositionally biased region" description="Polar residues" evidence="8">
    <location>
        <begin position="299"/>
        <end position="311"/>
    </location>
</feature>
<dbReference type="PANTHER" id="PTHR21646:SF95">
    <property type="entry name" value="UBIQUITIN CARBOXYL-TERMINAL HYDROLASE 4-RELATED"/>
    <property type="match status" value="1"/>
</dbReference>
<feature type="region of interest" description="Disordered" evidence="8">
    <location>
        <begin position="115"/>
        <end position="595"/>
    </location>
</feature>
<evidence type="ECO:0000256" key="6">
    <source>
        <dbReference type="ARBA" id="ARBA00022801"/>
    </source>
</evidence>
<evidence type="ECO:0000256" key="8">
    <source>
        <dbReference type="SAM" id="MobiDB-lite"/>
    </source>
</evidence>
<keyword evidence="7" id="KW-0788">Thiol protease</keyword>
<organism evidence="11 12">
    <name type="scientific">Kwoniella dendrophila CBS 6074</name>
    <dbReference type="NCBI Taxonomy" id="1295534"/>
    <lineage>
        <taxon>Eukaryota</taxon>
        <taxon>Fungi</taxon>
        <taxon>Dikarya</taxon>
        <taxon>Basidiomycota</taxon>
        <taxon>Agaricomycotina</taxon>
        <taxon>Tremellomycetes</taxon>
        <taxon>Tremellales</taxon>
        <taxon>Cryptococcaceae</taxon>
        <taxon>Kwoniella</taxon>
    </lineage>
</organism>
<evidence type="ECO:0000313" key="11">
    <source>
        <dbReference type="EMBL" id="WWC92139.1"/>
    </source>
</evidence>
<dbReference type="RefSeq" id="XP_066078901.1">
    <property type="nucleotide sequence ID" value="XM_066222804.1"/>
</dbReference>
<dbReference type="InterPro" id="IPR001394">
    <property type="entry name" value="Peptidase_C19_UCH"/>
</dbReference>
<feature type="region of interest" description="Disordered" evidence="8">
    <location>
        <begin position="835"/>
        <end position="903"/>
    </location>
</feature>
<reference evidence="11 12" key="1">
    <citation type="submission" date="2024-01" db="EMBL/GenBank/DDBJ databases">
        <title>Comparative genomics of Cryptococcus and Kwoniella reveals pathogenesis evolution and contrasting modes of karyotype evolution via chromosome fusion or intercentromeric recombination.</title>
        <authorList>
            <person name="Coelho M.A."/>
            <person name="David-Palma M."/>
            <person name="Shea T."/>
            <person name="Bowers K."/>
            <person name="McGinley-Smith S."/>
            <person name="Mohammad A.W."/>
            <person name="Gnirke A."/>
            <person name="Yurkov A.M."/>
            <person name="Nowrousian M."/>
            <person name="Sun S."/>
            <person name="Cuomo C.A."/>
            <person name="Heitman J."/>
        </authorList>
    </citation>
    <scope>NUCLEOTIDE SEQUENCE [LARGE SCALE GENOMIC DNA]</scope>
    <source>
        <strain evidence="11 12">CBS 6074</strain>
    </source>
</reference>
<keyword evidence="12" id="KW-1185">Reference proteome</keyword>
<dbReference type="EMBL" id="CP144107">
    <property type="protein sequence ID" value="WWC92139.1"/>
    <property type="molecule type" value="Genomic_DNA"/>
</dbReference>
<keyword evidence="4" id="KW-0645">Protease</keyword>
<dbReference type="GO" id="GO:0016579">
    <property type="term" value="P:protein deubiquitination"/>
    <property type="evidence" value="ECO:0007669"/>
    <property type="project" value="InterPro"/>
</dbReference>
<dbReference type="GeneID" id="91097762"/>
<feature type="compositionally biased region" description="Polar residues" evidence="8">
    <location>
        <begin position="358"/>
        <end position="381"/>
    </location>
</feature>
<evidence type="ECO:0000256" key="4">
    <source>
        <dbReference type="ARBA" id="ARBA00022670"/>
    </source>
</evidence>
<dbReference type="GO" id="GO:0004843">
    <property type="term" value="F:cysteine-type deubiquitinase activity"/>
    <property type="evidence" value="ECO:0007669"/>
    <property type="project" value="UniProtKB-EC"/>
</dbReference>
<keyword evidence="6" id="KW-0378">Hydrolase</keyword>
<dbReference type="InterPro" id="IPR038765">
    <property type="entry name" value="Papain-like_cys_pep_sf"/>
</dbReference>
<evidence type="ECO:0000259" key="9">
    <source>
        <dbReference type="PROSITE" id="PS50206"/>
    </source>
</evidence>
<dbReference type="InterPro" id="IPR050185">
    <property type="entry name" value="Ub_carboxyl-term_hydrolase"/>
</dbReference>
<feature type="domain" description="Rhodanese" evidence="9">
    <location>
        <begin position="609"/>
        <end position="743"/>
    </location>
</feature>
<feature type="compositionally biased region" description="Low complexity" evidence="8">
    <location>
        <begin position="761"/>
        <end position="773"/>
    </location>
</feature>
<comment type="catalytic activity">
    <reaction evidence="1">
        <text>Thiol-dependent hydrolysis of ester, thioester, amide, peptide and isopeptide bonds formed by the C-terminal Gly of ubiquitin (a 76-residue protein attached to proteins as an intracellular targeting signal).</text>
        <dbReference type="EC" id="3.4.19.12"/>
    </reaction>
</comment>
<comment type="similarity">
    <text evidence="2">Belongs to the peptidase C19 family.</text>
</comment>
<feature type="compositionally biased region" description="Polar residues" evidence="8">
    <location>
        <begin position="842"/>
        <end position="858"/>
    </location>
</feature>
<evidence type="ECO:0000256" key="2">
    <source>
        <dbReference type="ARBA" id="ARBA00009085"/>
    </source>
</evidence>
<dbReference type="InterPro" id="IPR036873">
    <property type="entry name" value="Rhodanese-like_dom_sf"/>
</dbReference>
<feature type="compositionally biased region" description="Low complexity" evidence="8">
    <location>
        <begin position="794"/>
        <end position="812"/>
    </location>
</feature>
<gene>
    <name evidence="11" type="ORF">L201_007093</name>
</gene>
<dbReference type="PROSITE" id="PS50235">
    <property type="entry name" value="USP_3"/>
    <property type="match status" value="1"/>
</dbReference>
<dbReference type="GO" id="GO:0006508">
    <property type="term" value="P:proteolysis"/>
    <property type="evidence" value="ECO:0007669"/>
    <property type="project" value="UniProtKB-KW"/>
</dbReference>
<evidence type="ECO:0000259" key="10">
    <source>
        <dbReference type="PROSITE" id="PS50235"/>
    </source>
</evidence>
<dbReference type="SUPFAM" id="SSF52821">
    <property type="entry name" value="Rhodanese/Cell cycle control phosphatase"/>
    <property type="match status" value="1"/>
</dbReference>
<dbReference type="InterPro" id="IPR001763">
    <property type="entry name" value="Rhodanese-like_dom"/>
</dbReference>
<feature type="domain" description="USP" evidence="10">
    <location>
        <begin position="992"/>
        <end position="1343"/>
    </location>
</feature>
<dbReference type="EC" id="3.4.19.12" evidence="3"/>
<dbReference type="Gene3D" id="3.40.250.10">
    <property type="entry name" value="Rhodanese-like domain"/>
    <property type="match status" value="1"/>
</dbReference>
<evidence type="ECO:0000256" key="7">
    <source>
        <dbReference type="ARBA" id="ARBA00022807"/>
    </source>
</evidence>
<dbReference type="InterPro" id="IPR028889">
    <property type="entry name" value="USP"/>
</dbReference>
<accession>A0AAX4K4T5</accession>
<dbReference type="PROSITE" id="PS00972">
    <property type="entry name" value="USP_1"/>
    <property type="match status" value="1"/>
</dbReference>
<feature type="compositionally biased region" description="Polar residues" evidence="8">
    <location>
        <begin position="321"/>
        <end position="343"/>
    </location>
</feature>
<proteinExistence type="inferred from homology"/>
<dbReference type="PROSITE" id="PS50206">
    <property type="entry name" value="RHODANESE_3"/>
    <property type="match status" value="1"/>
</dbReference>
<dbReference type="Gene3D" id="3.90.70.10">
    <property type="entry name" value="Cysteine proteinases"/>
    <property type="match status" value="1"/>
</dbReference>